<evidence type="ECO:0000313" key="3">
    <source>
        <dbReference type="WBParaSite" id="maker-uti_cns_0001217-snap-gene-0.29-mRNA-1"/>
    </source>
</evidence>
<protein>
    <submittedName>
        <fullName evidence="3 4">Uncharacterized protein</fullName>
    </submittedName>
</protein>
<evidence type="ECO:0000313" key="2">
    <source>
        <dbReference type="Proteomes" id="UP000095280"/>
    </source>
</evidence>
<keyword evidence="1" id="KW-0732">Signal</keyword>
<feature type="signal peptide" evidence="1">
    <location>
        <begin position="1"/>
        <end position="16"/>
    </location>
</feature>
<keyword evidence="2" id="KW-1185">Reference proteome</keyword>
<dbReference type="WBParaSite" id="maker-uti_cns_0001217-snap-gene-0.29-mRNA-1">
    <property type="protein sequence ID" value="maker-uti_cns_0001217-snap-gene-0.29-mRNA-1"/>
    <property type="gene ID" value="maker-uti_cns_0001217-snap-gene-0.29"/>
</dbReference>
<dbReference type="WBParaSite" id="maker-uti_cns_0001243-snap-gene-0.5-mRNA-1">
    <property type="protein sequence ID" value="maker-uti_cns_0001243-snap-gene-0.5-mRNA-1"/>
    <property type="gene ID" value="maker-uti_cns_0001243-snap-gene-0.5"/>
</dbReference>
<reference evidence="3 4" key="1">
    <citation type="submission" date="2016-11" db="UniProtKB">
        <authorList>
            <consortium name="WormBaseParasite"/>
        </authorList>
    </citation>
    <scope>IDENTIFICATION</scope>
</reference>
<evidence type="ECO:0000256" key="1">
    <source>
        <dbReference type="SAM" id="SignalP"/>
    </source>
</evidence>
<name>A0A1I8GAN6_9PLAT</name>
<accession>A0A1I8GAN6</accession>
<evidence type="ECO:0000313" key="4">
    <source>
        <dbReference type="WBParaSite" id="maker-uti_cns_0001243-snap-gene-0.5-mRNA-1"/>
    </source>
</evidence>
<sequence>MHLLLLILSMRCSQQGLQNPTRAGNDKLAGREGLVELRWP</sequence>
<proteinExistence type="predicted"/>
<feature type="chain" id="PRO_5009845624" evidence="1">
    <location>
        <begin position="17"/>
        <end position="40"/>
    </location>
</feature>
<dbReference type="Proteomes" id="UP000095280">
    <property type="component" value="Unplaced"/>
</dbReference>
<dbReference type="AlphaFoldDB" id="A0A1I8GAN6"/>
<organism evidence="2 4">
    <name type="scientific">Macrostomum lignano</name>
    <dbReference type="NCBI Taxonomy" id="282301"/>
    <lineage>
        <taxon>Eukaryota</taxon>
        <taxon>Metazoa</taxon>
        <taxon>Spiralia</taxon>
        <taxon>Lophotrochozoa</taxon>
        <taxon>Platyhelminthes</taxon>
        <taxon>Rhabditophora</taxon>
        <taxon>Macrostomorpha</taxon>
        <taxon>Macrostomida</taxon>
        <taxon>Macrostomidae</taxon>
        <taxon>Macrostomum</taxon>
    </lineage>
</organism>